<evidence type="ECO:0000313" key="2">
    <source>
        <dbReference type="Proteomes" id="UP001346149"/>
    </source>
</evidence>
<evidence type="ECO:0000313" key="1">
    <source>
        <dbReference type="EMBL" id="KAK4772080.1"/>
    </source>
</evidence>
<name>A0AAN7KS85_TRANT</name>
<comment type="caution">
    <text evidence="1">The sequence shown here is derived from an EMBL/GenBank/DDBJ whole genome shotgun (WGS) entry which is preliminary data.</text>
</comment>
<gene>
    <name evidence="1" type="ORF">SAY86_013855</name>
</gene>
<accession>A0AAN7KS85</accession>
<dbReference type="AlphaFoldDB" id="A0AAN7KS85"/>
<protein>
    <submittedName>
        <fullName evidence="1">Uncharacterized protein</fullName>
    </submittedName>
</protein>
<proteinExistence type="predicted"/>
<keyword evidence="2" id="KW-1185">Reference proteome</keyword>
<sequence>MLKLASKTTYISSVEKGMKKLAIGDWKTKNGDIEKNEILSEGEAIRPWYPLLRLGFTNFFLLCRDGNGLFVGQVTARSYTADYLMNNLE</sequence>
<dbReference type="EMBL" id="JAXQNO010000020">
    <property type="protein sequence ID" value="KAK4772080.1"/>
    <property type="molecule type" value="Genomic_DNA"/>
</dbReference>
<reference evidence="1 2" key="1">
    <citation type="journal article" date="2023" name="Hortic Res">
        <title>Pangenome of water caltrop reveals structural variations and asymmetric subgenome divergence after allopolyploidization.</title>
        <authorList>
            <person name="Zhang X."/>
            <person name="Chen Y."/>
            <person name="Wang L."/>
            <person name="Yuan Y."/>
            <person name="Fang M."/>
            <person name="Shi L."/>
            <person name="Lu R."/>
            <person name="Comes H.P."/>
            <person name="Ma Y."/>
            <person name="Chen Y."/>
            <person name="Huang G."/>
            <person name="Zhou Y."/>
            <person name="Zheng Z."/>
            <person name="Qiu Y."/>
        </authorList>
    </citation>
    <scope>NUCLEOTIDE SEQUENCE [LARGE SCALE GENOMIC DNA]</scope>
    <source>
        <strain evidence="1">F231</strain>
    </source>
</reference>
<organism evidence="1 2">
    <name type="scientific">Trapa natans</name>
    <name type="common">Water chestnut</name>
    <dbReference type="NCBI Taxonomy" id="22666"/>
    <lineage>
        <taxon>Eukaryota</taxon>
        <taxon>Viridiplantae</taxon>
        <taxon>Streptophyta</taxon>
        <taxon>Embryophyta</taxon>
        <taxon>Tracheophyta</taxon>
        <taxon>Spermatophyta</taxon>
        <taxon>Magnoliopsida</taxon>
        <taxon>eudicotyledons</taxon>
        <taxon>Gunneridae</taxon>
        <taxon>Pentapetalae</taxon>
        <taxon>rosids</taxon>
        <taxon>malvids</taxon>
        <taxon>Myrtales</taxon>
        <taxon>Lythraceae</taxon>
        <taxon>Trapa</taxon>
    </lineage>
</organism>
<dbReference type="Proteomes" id="UP001346149">
    <property type="component" value="Unassembled WGS sequence"/>
</dbReference>